<dbReference type="Pfam" id="PF14206">
    <property type="entry name" value="Cys_rich_CPCC"/>
    <property type="match status" value="1"/>
</dbReference>
<dbReference type="EMBL" id="BAAAOS010000063">
    <property type="protein sequence ID" value="GAA1612615.1"/>
    <property type="molecule type" value="Genomic_DNA"/>
</dbReference>
<organism evidence="2 3">
    <name type="scientific">Kribbella sancticallisti</name>
    <dbReference type="NCBI Taxonomy" id="460087"/>
    <lineage>
        <taxon>Bacteria</taxon>
        <taxon>Bacillati</taxon>
        <taxon>Actinomycetota</taxon>
        <taxon>Actinomycetes</taxon>
        <taxon>Propionibacteriales</taxon>
        <taxon>Kribbellaceae</taxon>
        <taxon>Kribbella</taxon>
    </lineage>
</organism>
<evidence type="ECO:0000313" key="2">
    <source>
        <dbReference type="EMBL" id="GAA1612615.1"/>
    </source>
</evidence>
<comment type="caution">
    <text evidence="2">The sequence shown here is derived from an EMBL/GenBank/DDBJ whole genome shotgun (WGS) entry which is preliminary data.</text>
</comment>
<keyword evidence="3" id="KW-1185">Reference proteome</keyword>
<reference evidence="3" key="1">
    <citation type="journal article" date="2019" name="Int. J. Syst. Evol. Microbiol.">
        <title>The Global Catalogue of Microorganisms (GCM) 10K type strain sequencing project: providing services to taxonomists for standard genome sequencing and annotation.</title>
        <authorList>
            <consortium name="The Broad Institute Genomics Platform"/>
            <consortium name="The Broad Institute Genome Sequencing Center for Infectious Disease"/>
            <person name="Wu L."/>
            <person name="Ma J."/>
        </authorList>
    </citation>
    <scope>NUCLEOTIDE SEQUENCE [LARGE SCALE GENOMIC DNA]</scope>
    <source>
        <strain evidence="3">JCM 14969</strain>
    </source>
</reference>
<dbReference type="InterPro" id="IPR025983">
    <property type="entry name" value="Cys_rich_CPCC"/>
</dbReference>
<dbReference type="Proteomes" id="UP001500393">
    <property type="component" value="Unassembled WGS sequence"/>
</dbReference>
<dbReference type="RefSeq" id="WP_344221832.1">
    <property type="nucleotide sequence ID" value="NZ_BAAAOS010000063.1"/>
</dbReference>
<name>A0ABP4QIE6_9ACTN</name>
<accession>A0ABP4QIE6</accession>
<feature type="domain" description="Cysteine-rich CPCC" evidence="1">
    <location>
        <begin position="5"/>
        <end position="79"/>
    </location>
</feature>
<evidence type="ECO:0000259" key="1">
    <source>
        <dbReference type="Pfam" id="PF14206"/>
    </source>
</evidence>
<gene>
    <name evidence="2" type="ORF">GCM10009789_78570</name>
</gene>
<protein>
    <recommendedName>
        <fullName evidence="1">Cysteine-rich CPCC domain-containing protein</fullName>
    </recommendedName>
</protein>
<proteinExistence type="predicted"/>
<evidence type="ECO:0000313" key="3">
    <source>
        <dbReference type="Proteomes" id="UP001500393"/>
    </source>
</evidence>
<sequence length="133" mass="15490">MRERFPCVCCGHLTMGEPPGSYEICPVCFWEDDLIQLRWATTVRGANRLPLAEAQQNYRAYGACDEHGRQFVRAPLPDEPVEPAWRPIEPDHDSFEDLASEERVPWPDPYTTLYWWTDDFWRAAQSTAKRSSK</sequence>